<dbReference type="GO" id="GO:0016747">
    <property type="term" value="F:acyltransferase activity, transferring groups other than amino-acyl groups"/>
    <property type="evidence" value="ECO:0007669"/>
    <property type="project" value="InterPro"/>
</dbReference>
<accession>A0A4Q7P3G1</accession>
<dbReference type="RefSeq" id="WP_130287020.1">
    <property type="nucleotide sequence ID" value="NZ_SGXE01000002.1"/>
</dbReference>
<dbReference type="Gene3D" id="3.40.630.30">
    <property type="match status" value="1"/>
</dbReference>
<dbReference type="InterPro" id="IPR050680">
    <property type="entry name" value="YpeA/RimI_acetyltransf"/>
</dbReference>
<keyword evidence="2" id="KW-0012">Acyltransferase</keyword>
<sequence length="177" mass="20695">MLQNNEISLTRASIQQKKALYDISRHTFYESYGPPLNTERNIQHYISEHLTLEKLASELQNPNVYYFLLTYSKEVIGYLKLNIGTAQTEHLGNSALEIERIYIKKEFQGNQLGQLLIEKAKHLGRQLNKHFVWLGVWDQNRRAIQFYKRAGFIPFSTHTFTLGDDVQTDIMMKLMLA</sequence>
<evidence type="ECO:0000259" key="3">
    <source>
        <dbReference type="PROSITE" id="PS51186"/>
    </source>
</evidence>
<evidence type="ECO:0000313" key="4">
    <source>
        <dbReference type="EMBL" id="RZS93918.1"/>
    </source>
</evidence>
<reference evidence="4 5" key="1">
    <citation type="submission" date="2019-02" db="EMBL/GenBank/DDBJ databases">
        <title>Genomic Encyclopedia of Type Strains, Phase IV (KMG-IV): sequencing the most valuable type-strain genomes for metagenomic binning, comparative biology and taxonomic classification.</title>
        <authorList>
            <person name="Goeker M."/>
        </authorList>
    </citation>
    <scope>NUCLEOTIDE SEQUENCE [LARGE SCALE GENOMIC DNA]</scope>
    <source>
        <strain evidence="4 5">DSM 17196</strain>
    </source>
</reference>
<dbReference type="CDD" id="cd04301">
    <property type="entry name" value="NAT_SF"/>
    <property type="match status" value="1"/>
</dbReference>
<dbReference type="Proteomes" id="UP000292262">
    <property type="component" value="Unassembled WGS sequence"/>
</dbReference>
<dbReference type="PANTHER" id="PTHR43420">
    <property type="entry name" value="ACETYLTRANSFERASE"/>
    <property type="match status" value="1"/>
</dbReference>
<keyword evidence="5" id="KW-1185">Reference proteome</keyword>
<dbReference type="PANTHER" id="PTHR43420:SF47">
    <property type="entry name" value="N-ACETYLTRANSFERASE DOMAIN-CONTAINING PROTEIN"/>
    <property type="match status" value="1"/>
</dbReference>
<evidence type="ECO:0000256" key="1">
    <source>
        <dbReference type="ARBA" id="ARBA00022679"/>
    </source>
</evidence>
<dbReference type="InterPro" id="IPR000182">
    <property type="entry name" value="GNAT_dom"/>
</dbReference>
<dbReference type="SUPFAM" id="SSF55729">
    <property type="entry name" value="Acyl-CoA N-acyltransferases (Nat)"/>
    <property type="match status" value="1"/>
</dbReference>
<evidence type="ECO:0000313" key="5">
    <source>
        <dbReference type="Proteomes" id="UP000292262"/>
    </source>
</evidence>
<comment type="caution">
    <text evidence="4">The sequence shown here is derived from an EMBL/GenBank/DDBJ whole genome shotgun (WGS) entry which is preliminary data.</text>
</comment>
<keyword evidence="1 4" id="KW-0808">Transferase</keyword>
<feature type="domain" description="N-acetyltransferase" evidence="3">
    <location>
        <begin position="7"/>
        <end position="177"/>
    </location>
</feature>
<organism evidence="4 5">
    <name type="scientific">Aquimarina brevivitae</name>
    <dbReference type="NCBI Taxonomy" id="323412"/>
    <lineage>
        <taxon>Bacteria</taxon>
        <taxon>Pseudomonadati</taxon>
        <taxon>Bacteroidota</taxon>
        <taxon>Flavobacteriia</taxon>
        <taxon>Flavobacteriales</taxon>
        <taxon>Flavobacteriaceae</taxon>
        <taxon>Aquimarina</taxon>
    </lineage>
</organism>
<gene>
    <name evidence="4" type="ORF">EV197_2499</name>
</gene>
<dbReference type="EMBL" id="SGXE01000002">
    <property type="protein sequence ID" value="RZS93918.1"/>
    <property type="molecule type" value="Genomic_DNA"/>
</dbReference>
<dbReference type="AlphaFoldDB" id="A0A4Q7P3G1"/>
<proteinExistence type="predicted"/>
<evidence type="ECO:0000256" key="2">
    <source>
        <dbReference type="ARBA" id="ARBA00023315"/>
    </source>
</evidence>
<dbReference type="Pfam" id="PF00583">
    <property type="entry name" value="Acetyltransf_1"/>
    <property type="match status" value="1"/>
</dbReference>
<dbReference type="InterPro" id="IPR016181">
    <property type="entry name" value="Acyl_CoA_acyltransferase"/>
</dbReference>
<dbReference type="OrthoDB" id="7205533at2"/>
<protein>
    <submittedName>
        <fullName evidence="4">Spermine/spermidine N-acetyltransferase</fullName>
    </submittedName>
</protein>
<name>A0A4Q7P3G1_9FLAO</name>
<dbReference type="PROSITE" id="PS51186">
    <property type="entry name" value="GNAT"/>
    <property type="match status" value="1"/>
</dbReference>